<organism evidence="2 3">
    <name type="scientific">Hyalella azteca</name>
    <name type="common">Amphipod</name>
    <dbReference type="NCBI Taxonomy" id="294128"/>
    <lineage>
        <taxon>Eukaryota</taxon>
        <taxon>Metazoa</taxon>
        <taxon>Ecdysozoa</taxon>
        <taxon>Arthropoda</taxon>
        <taxon>Crustacea</taxon>
        <taxon>Multicrustacea</taxon>
        <taxon>Malacostraca</taxon>
        <taxon>Eumalacostraca</taxon>
        <taxon>Peracarida</taxon>
        <taxon>Amphipoda</taxon>
        <taxon>Senticaudata</taxon>
        <taxon>Talitrida</taxon>
        <taxon>Talitroidea</taxon>
        <taxon>Hyalellidae</taxon>
        <taxon>Hyalella</taxon>
    </lineage>
</organism>
<accession>A0A8B7NW25</accession>
<evidence type="ECO:0000256" key="1">
    <source>
        <dbReference type="SAM" id="Phobius"/>
    </source>
</evidence>
<evidence type="ECO:0000313" key="2">
    <source>
        <dbReference type="Proteomes" id="UP000694843"/>
    </source>
</evidence>
<dbReference type="RefSeq" id="XP_018017920.1">
    <property type="nucleotide sequence ID" value="XM_018162431.2"/>
</dbReference>
<keyword evidence="2" id="KW-1185">Reference proteome</keyword>
<dbReference type="GeneID" id="108674477"/>
<dbReference type="KEGG" id="hazt:108674477"/>
<dbReference type="Proteomes" id="UP000694843">
    <property type="component" value="Unplaced"/>
</dbReference>
<proteinExistence type="predicted"/>
<sequence length="441" mass="49523">MYANSDLEIQPEQFYRKTLIVDDEIEPHTASSEILQDYWSAGSNGEYHFLKEIDYSISEEGDPNNLALEADENLAADNKFEDDTIHGPSYVGFSFGEAQGIAAFDLSDDEMKHEEQLSLQANEVQFKETEIVSDDITPIEGNEEINTGQFTEYSRHEGVSDMNGALVQHTDNEVNNIKQSKRFNQTKPNARVAVTAEVARKNFIDREIPQPLKSDYEKNFVVRKKSQENQKPFLQQTGDIERMDRSSADNSEGPTPIKLIHRSAKIRTIFPQTNKLTRGSAERQTERYMLPSALSTRGRVNLNRFLRPSASKVKIRGHKMLGPSQPPVVLSTKLALPPGGSPGIIRRPYFRPSRGIFNYNYRVIKFPAFDRTALVLLLLLVAALAVGPLLQLLSTNQFGKKITKAAGASLLEREGKEDGPIIELHREVEGALLQGSQLYDD</sequence>
<gene>
    <name evidence="3" type="primary">LOC108674477</name>
</gene>
<keyword evidence="1" id="KW-1133">Transmembrane helix</keyword>
<protein>
    <submittedName>
        <fullName evidence="3">Uncharacterized protein LOC108674477</fullName>
    </submittedName>
</protein>
<keyword evidence="1" id="KW-0812">Transmembrane</keyword>
<evidence type="ECO:0000313" key="3">
    <source>
        <dbReference type="RefSeq" id="XP_018017920.1"/>
    </source>
</evidence>
<reference evidence="3" key="1">
    <citation type="submission" date="2025-08" db="UniProtKB">
        <authorList>
            <consortium name="RefSeq"/>
        </authorList>
    </citation>
    <scope>IDENTIFICATION</scope>
    <source>
        <tissue evidence="3">Whole organism</tissue>
    </source>
</reference>
<name>A0A8B7NW25_HYAAZ</name>
<keyword evidence="1" id="KW-0472">Membrane</keyword>
<dbReference type="AlphaFoldDB" id="A0A8B7NW25"/>
<feature type="transmembrane region" description="Helical" evidence="1">
    <location>
        <begin position="373"/>
        <end position="393"/>
    </location>
</feature>